<comment type="caution">
    <text evidence="3">The sequence shown here is derived from an EMBL/GenBank/DDBJ whole genome shotgun (WGS) entry which is preliminary data.</text>
</comment>
<protein>
    <submittedName>
        <fullName evidence="3">RPP14</fullName>
    </submittedName>
</protein>
<reference evidence="3" key="1">
    <citation type="submission" date="2020-06" db="EMBL/GenBank/DDBJ databases">
        <title>Draft genome of Bugula neritina, a colonial animal packing powerful symbionts and potential medicines.</title>
        <authorList>
            <person name="Rayko M."/>
        </authorList>
    </citation>
    <scope>NUCLEOTIDE SEQUENCE [LARGE SCALE GENOMIC DNA]</scope>
    <source>
        <strain evidence="3">Kwan_BN1</strain>
    </source>
</reference>
<proteinExistence type="inferred from homology"/>
<dbReference type="Pfam" id="PF01900">
    <property type="entry name" value="RNase_P_Rpp14"/>
    <property type="match status" value="1"/>
</dbReference>
<dbReference type="GO" id="GO:0005730">
    <property type="term" value="C:nucleolus"/>
    <property type="evidence" value="ECO:0007669"/>
    <property type="project" value="TreeGrafter"/>
</dbReference>
<dbReference type="OrthoDB" id="2262258at2759"/>
<organism evidence="3 4">
    <name type="scientific">Bugula neritina</name>
    <name type="common">Brown bryozoan</name>
    <name type="synonym">Sertularia neritina</name>
    <dbReference type="NCBI Taxonomy" id="10212"/>
    <lineage>
        <taxon>Eukaryota</taxon>
        <taxon>Metazoa</taxon>
        <taxon>Spiralia</taxon>
        <taxon>Lophotrochozoa</taxon>
        <taxon>Bryozoa</taxon>
        <taxon>Gymnolaemata</taxon>
        <taxon>Cheilostomatida</taxon>
        <taxon>Flustrina</taxon>
        <taxon>Buguloidea</taxon>
        <taxon>Bugulidae</taxon>
        <taxon>Bugula</taxon>
    </lineage>
</organism>
<evidence type="ECO:0000256" key="2">
    <source>
        <dbReference type="ARBA" id="ARBA00022694"/>
    </source>
</evidence>
<keyword evidence="4" id="KW-1185">Reference proteome</keyword>
<keyword evidence="2" id="KW-0819">tRNA processing</keyword>
<dbReference type="GO" id="GO:0030681">
    <property type="term" value="C:multimeric ribonuclease P complex"/>
    <property type="evidence" value="ECO:0007669"/>
    <property type="project" value="TreeGrafter"/>
</dbReference>
<dbReference type="Proteomes" id="UP000593567">
    <property type="component" value="Unassembled WGS sequence"/>
</dbReference>
<dbReference type="InterPro" id="IPR038085">
    <property type="entry name" value="Rnp2-like_sf"/>
</dbReference>
<evidence type="ECO:0000256" key="1">
    <source>
        <dbReference type="ARBA" id="ARBA00010800"/>
    </source>
</evidence>
<evidence type="ECO:0000313" key="3">
    <source>
        <dbReference type="EMBL" id="KAF6021847.1"/>
    </source>
</evidence>
<name>A0A7J7J7E0_BUGNE</name>
<dbReference type="PANTHER" id="PTHR15441:SF1">
    <property type="entry name" value="RIBONUCLEASE P PROTEIN SUBUNIT P14"/>
    <property type="match status" value="1"/>
</dbReference>
<sequence>MVHKMADENAESCQQANEDPKYKFKRIVSKLNALPYRYLKVEIILHNTQKLYATAKALKHVMNMSMRSLFGTLEGAVTFDIIKYSSESRVAIIRCPAKFYVKIRASLFTITQLGDTLVTLHTIQSSSHLMALACNSRDYIPSIPVV</sequence>
<evidence type="ECO:0000313" key="4">
    <source>
        <dbReference type="Proteomes" id="UP000593567"/>
    </source>
</evidence>
<dbReference type="GO" id="GO:0001682">
    <property type="term" value="P:tRNA 5'-leader removal"/>
    <property type="evidence" value="ECO:0007669"/>
    <property type="project" value="InterPro"/>
</dbReference>
<dbReference type="SUPFAM" id="SSF160350">
    <property type="entry name" value="Rnp2-like"/>
    <property type="match status" value="1"/>
</dbReference>
<dbReference type="AlphaFoldDB" id="A0A7J7J7E0"/>
<accession>A0A7J7J7E0</accession>
<dbReference type="PANTHER" id="PTHR15441">
    <property type="entry name" value="RIBONUCLEASE P PROTEIN SUBUNIT P14"/>
    <property type="match status" value="1"/>
</dbReference>
<dbReference type="EMBL" id="VXIV02002950">
    <property type="protein sequence ID" value="KAF6021847.1"/>
    <property type="molecule type" value="Genomic_DNA"/>
</dbReference>
<comment type="similarity">
    <text evidence="1">Belongs to the eukaryotic/archaeal RNase P protein component 2 family.</text>
</comment>
<dbReference type="GO" id="GO:0033204">
    <property type="term" value="F:ribonuclease P RNA binding"/>
    <property type="evidence" value="ECO:0007669"/>
    <property type="project" value="TreeGrafter"/>
</dbReference>
<dbReference type="InterPro" id="IPR002759">
    <property type="entry name" value="Pop5/Rpp14/Rnp2-like"/>
</dbReference>
<gene>
    <name evidence="3" type="ORF">EB796_019844</name>
</gene>
<dbReference type="Gene3D" id="3.30.70.3250">
    <property type="entry name" value="Ribonuclease P, Pop5 subunit"/>
    <property type="match status" value="1"/>
</dbReference>